<accession>A0A6V7XS72</accession>
<protein>
    <submittedName>
        <fullName evidence="1">Uncharacterized protein</fullName>
    </submittedName>
</protein>
<dbReference type="EMBL" id="CAJEWN010002139">
    <property type="protein sequence ID" value="CAD2202132.1"/>
    <property type="molecule type" value="Genomic_DNA"/>
</dbReference>
<organism evidence="1 2">
    <name type="scientific">Meloidogyne enterolobii</name>
    <name type="common">Root-knot nematode worm</name>
    <name type="synonym">Meloidogyne mayaguensis</name>
    <dbReference type="NCBI Taxonomy" id="390850"/>
    <lineage>
        <taxon>Eukaryota</taxon>
        <taxon>Metazoa</taxon>
        <taxon>Ecdysozoa</taxon>
        <taxon>Nematoda</taxon>
        <taxon>Chromadorea</taxon>
        <taxon>Rhabditida</taxon>
        <taxon>Tylenchina</taxon>
        <taxon>Tylenchomorpha</taxon>
        <taxon>Tylenchoidea</taxon>
        <taxon>Meloidogynidae</taxon>
        <taxon>Meloidogyninae</taxon>
        <taxon>Meloidogyne</taxon>
    </lineage>
</organism>
<gene>
    <name evidence="1" type="ORF">MENT_LOCUS55747</name>
</gene>
<comment type="caution">
    <text evidence="1">The sequence shown here is derived from an EMBL/GenBank/DDBJ whole genome shotgun (WGS) entry which is preliminary data.</text>
</comment>
<evidence type="ECO:0000313" key="1">
    <source>
        <dbReference type="EMBL" id="CAD2202132.1"/>
    </source>
</evidence>
<evidence type="ECO:0000313" key="2">
    <source>
        <dbReference type="Proteomes" id="UP000580250"/>
    </source>
</evidence>
<proteinExistence type="predicted"/>
<dbReference type="AlphaFoldDB" id="A0A6V7XS72"/>
<name>A0A6V7XS72_MELEN</name>
<reference evidence="1 2" key="1">
    <citation type="submission" date="2020-08" db="EMBL/GenBank/DDBJ databases">
        <authorList>
            <person name="Koutsovoulos G."/>
            <person name="Danchin GJ E."/>
        </authorList>
    </citation>
    <scope>NUCLEOTIDE SEQUENCE [LARGE SCALE GENOMIC DNA]</scope>
</reference>
<dbReference type="Proteomes" id="UP000580250">
    <property type="component" value="Unassembled WGS sequence"/>
</dbReference>
<sequence>MAELFQIASDVYKDLSADLQLQFKMLVVDANKRGTERTIENVPSIDINPNDASVLRQIHPGRLSVETSAGSQLVAQFYLDNGENVPPEGKYDVILTGQKGTGQVSLKWWHRAADAACFPLLFPRGQNGFENGLKLILRPGEYLQGSRRVIVGAEGELNPEIDLGEGEEFLHDIDNREEHQREYVSRAQYFRYMCQHRGTSWKANHWLWEYGQLAQLYTITYNQRMEAQKVQYMKQLQGKYRYVRQAALLDWLKKTVGETRQINIIINYNVTYRIARTHWPSVHDKRTFQRISTILPKAICCMHDYLQGNWFDRSTYHVHYGSICTRIK</sequence>